<reference evidence="2" key="1">
    <citation type="journal article" date="2018" name="Nat. Plants">
        <title>Whole-genome landscape of Medicago truncatula symbiotic genes.</title>
        <authorList>
            <person name="Pecrix Y."/>
            <person name="Gamas P."/>
            <person name="Carrere S."/>
        </authorList>
    </citation>
    <scope>NUCLEOTIDE SEQUENCE</scope>
    <source>
        <tissue evidence="2">Leaves</tissue>
    </source>
</reference>
<comment type="caution">
    <text evidence="2">The sequence shown here is derived from an EMBL/GenBank/DDBJ whole genome shotgun (WGS) entry which is preliminary data.</text>
</comment>
<dbReference type="Gramene" id="rna6377">
    <property type="protein sequence ID" value="RHN82232.1"/>
    <property type="gene ID" value="gene6377"/>
</dbReference>
<evidence type="ECO:0000313" key="2">
    <source>
        <dbReference type="EMBL" id="RHN82232.1"/>
    </source>
</evidence>
<keyword evidence="1" id="KW-0812">Transmembrane</keyword>
<sequence length="40" mass="4666">MHFFCYFSWFCVISHQCVGFAAFLVVFCFGFFAFGLCGDY</sequence>
<name>A0A396JXE8_MEDTR</name>
<keyword evidence="1" id="KW-1133">Transmembrane helix</keyword>
<evidence type="ECO:0008006" key="3">
    <source>
        <dbReference type="Google" id="ProtNLM"/>
    </source>
</evidence>
<organism evidence="2">
    <name type="scientific">Medicago truncatula</name>
    <name type="common">Barrel medic</name>
    <name type="synonym">Medicago tribuloides</name>
    <dbReference type="NCBI Taxonomy" id="3880"/>
    <lineage>
        <taxon>Eukaryota</taxon>
        <taxon>Viridiplantae</taxon>
        <taxon>Streptophyta</taxon>
        <taxon>Embryophyta</taxon>
        <taxon>Tracheophyta</taxon>
        <taxon>Spermatophyta</taxon>
        <taxon>Magnoliopsida</taxon>
        <taxon>eudicotyledons</taxon>
        <taxon>Gunneridae</taxon>
        <taxon>Pentapetalae</taxon>
        <taxon>rosids</taxon>
        <taxon>fabids</taxon>
        <taxon>Fabales</taxon>
        <taxon>Fabaceae</taxon>
        <taxon>Papilionoideae</taxon>
        <taxon>50 kb inversion clade</taxon>
        <taxon>NPAAA clade</taxon>
        <taxon>Hologalegina</taxon>
        <taxon>IRL clade</taxon>
        <taxon>Trifolieae</taxon>
        <taxon>Medicago</taxon>
    </lineage>
</organism>
<feature type="transmembrane region" description="Helical" evidence="1">
    <location>
        <begin position="6"/>
        <end position="34"/>
    </location>
</feature>
<keyword evidence="1" id="KW-0472">Membrane</keyword>
<accession>A0A396JXE8</accession>
<dbReference type="Proteomes" id="UP000265566">
    <property type="component" value="Chromosome 1"/>
</dbReference>
<protein>
    <recommendedName>
        <fullName evidence="3">Transmembrane protein</fullName>
    </recommendedName>
</protein>
<gene>
    <name evidence="2" type="ORF">MtrunA17_Chr1g0207721</name>
</gene>
<proteinExistence type="predicted"/>
<dbReference type="AlphaFoldDB" id="A0A396JXE8"/>
<dbReference type="EMBL" id="PSQE01000001">
    <property type="protein sequence ID" value="RHN82232.1"/>
    <property type="molecule type" value="Genomic_DNA"/>
</dbReference>
<evidence type="ECO:0000256" key="1">
    <source>
        <dbReference type="SAM" id="Phobius"/>
    </source>
</evidence>